<sequence>MFTQLPAELILLVLYNLDLRSIRTLTLVSKYWKHFIDENESSVYHALAVQHGYIPSRSLDFSLLSSLYSSKSLQGVTDWKSFCQRRVHINRSWAGKTASRYAAYSSTGDAVHRIKVDENAGLIITSFRNGGLRVCDIKENEILWSLPESYVKQYAHLEYGQGYLIFDCLGGSKEVWRLASDIPAGSTSSSKSKITPEQCNASEGASNRHSATYPKGHFKPWAMLKMPRPTRAFRFVYPTLLVGAWDHAFLWDIPSIELIQTIASVQQPEDPVAQFAVVLASAPIYGVSPPRLGALENLNYVEVDSTHVFVCGINALRVFSRATGRCILDVPSARREWGHRKFTLLYESDRYQESVLVNQHTSMEEFSSTSPLPERSVDEFVAVHVSSCGRHLVAMLASSRVVIIKDFEKSPASLFDRMIQIQLGFIFSHSKYLAIHQDHLAVATNNGLFIFSLSDTLNANAEKPLVISRVPYFGYNVYMSNVTCLQLSDAGLYLNWDPAYLAYSEASSEEQDRLESVFRTNVNNRTTRYARMPTGDLIVLLDDEEFLTEIASVCGIDFVPAIE</sequence>
<name>A0A8H5MD94_9AGAR</name>
<reference evidence="3 4" key="1">
    <citation type="journal article" date="2020" name="ISME J.">
        <title>Uncovering the hidden diversity of litter-decomposition mechanisms in mushroom-forming fungi.</title>
        <authorList>
            <person name="Floudas D."/>
            <person name="Bentzer J."/>
            <person name="Ahren D."/>
            <person name="Johansson T."/>
            <person name="Persson P."/>
            <person name="Tunlid A."/>
        </authorList>
    </citation>
    <scope>NUCLEOTIDE SEQUENCE [LARGE SCALE GENOMIC DNA]</scope>
    <source>
        <strain evidence="3 4">CBS 406.79</strain>
    </source>
</reference>
<gene>
    <name evidence="3" type="ORF">D9757_004139</name>
</gene>
<dbReference type="AlphaFoldDB" id="A0A8H5MD94"/>
<dbReference type="InterPro" id="IPR036047">
    <property type="entry name" value="F-box-like_dom_sf"/>
</dbReference>
<dbReference type="Proteomes" id="UP000518752">
    <property type="component" value="Unassembled WGS sequence"/>
</dbReference>
<dbReference type="Pfam" id="PF00646">
    <property type="entry name" value="F-box"/>
    <property type="match status" value="1"/>
</dbReference>
<dbReference type="Gene3D" id="1.20.1280.50">
    <property type="match status" value="1"/>
</dbReference>
<evidence type="ECO:0000313" key="4">
    <source>
        <dbReference type="Proteomes" id="UP000518752"/>
    </source>
</evidence>
<dbReference type="SUPFAM" id="SSF50978">
    <property type="entry name" value="WD40 repeat-like"/>
    <property type="match status" value="1"/>
</dbReference>
<dbReference type="InterPro" id="IPR036322">
    <property type="entry name" value="WD40_repeat_dom_sf"/>
</dbReference>
<feature type="region of interest" description="Disordered" evidence="1">
    <location>
        <begin position="183"/>
        <end position="208"/>
    </location>
</feature>
<evidence type="ECO:0000313" key="3">
    <source>
        <dbReference type="EMBL" id="KAF5389649.1"/>
    </source>
</evidence>
<dbReference type="SUPFAM" id="SSF81383">
    <property type="entry name" value="F-box domain"/>
    <property type="match status" value="1"/>
</dbReference>
<comment type="caution">
    <text evidence="3">The sequence shown here is derived from an EMBL/GenBank/DDBJ whole genome shotgun (WGS) entry which is preliminary data.</text>
</comment>
<feature type="compositionally biased region" description="Polar residues" evidence="1">
    <location>
        <begin position="185"/>
        <end position="208"/>
    </location>
</feature>
<feature type="domain" description="F-box" evidence="2">
    <location>
        <begin position="1"/>
        <end position="47"/>
    </location>
</feature>
<dbReference type="SMART" id="SM00256">
    <property type="entry name" value="FBOX"/>
    <property type="match status" value="1"/>
</dbReference>
<dbReference type="InterPro" id="IPR001810">
    <property type="entry name" value="F-box_dom"/>
</dbReference>
<evidence type="ECO:0000256" key="1">
    <source>
        <dbReference type="SAM" id="MobiDB-lite"/>
    </source>
</evidence>
<dbReference type="OrthoDB" id="550575at2759"/>
<dbReference type="CDD" id="cd09917">
    <property type="entry name" value="F-box_SF"/>
    <property type="match status" value="1"/>
</dbReference>
<evidence type="ECO:0000259" key="2">
    <source>
        <dbReference type="PROSITE" id="PS50181"/>
    </source>
</evidence>
<proteinExistence type="predicted"/>
<dbReference type="EMBL" id="JAACJN010000021">
    <property type="protein sequence ID" value="KAF5389649.1"/>
    <property type="molecule type" value="Genomic_DNA"/>
</dbReference>
<dbReference type="PROSITE" id="PS50181">
    <property type="entry name" value="FBOX"/>
    <property type="match status" value="1"/>
</dbReference>
<accession>A0A8H5MD94</accession>
<keyword evidence="4" id="KW-1185">Reference proteome</keyword>
<protein>
    <recommendedName>
        <fullName evidence="2">F-box domain-containing protein</fullName>
    </recommendedName>
</protein>
<organism evidence="3 4">
    <name type="scientific">Collybiopsis confluens</name>
    <dbReference type="NCBI Taxonomy" id="2823264"/>
    <lineage>
        <taxon>Eukaryota</taxon>
        <taxon>Fungi</taxon>
        <taxon>Dikarya</taxon>
        <taxon>Basidiomycota</taxon>
        <taxon>Agaricomycotina</taxon>
        <taxon>Agaricomycetes</taxon>
        <taxon>Agaricomycetidae</taxon>
        <taxon>Agaricales</taxon>
        <taxon>Marasmiineae</taxon>
        <taxon>Omphalotaceae</taxon>
        <taxon>Collybiopsis</taxon>
    </lineage>
</organism>